<protein>
    <submittedName>
        <fullName evidence="2">Maleylpyruvate isomerase family mycothiol-dependent enzyme</fullName>
    </submittedName>
</protein>
<sequence>MCRVTSSTYDLPAAVANVPLAQERFFGTIATLTDAEIREPSVLPGWSRAHVIAHVSRQGAAMVRLVDGALTHRSVEAYPGGPAVRDAEIETGAQSDVNDLMDEVSESNREVVYAFARMTAPTWGRQVLFPTGAYPASRCAWARWREVEIHHVDLGLDVYTIESWPEEFVGTHLPHELAKLPARLAPGVAVQVGESRFGTGEIVASLEGPDSALLAWLLGRVGLAAPALEIKGTPPELPPWS</sequence>
<dbReference type="InterPro" id="IPR017517">
    <property type="entry name" value="Maleyloyr_isom"/>
</dbReference>
<name>A0A545AUE2_9ACTN</name>
<dbReference type="InterPro" id="IPR024344">
    <property type="entry name" value="MDMPI_metal-binding"/>
</dbReference>
<dbReference type="InterPro" id="IPR034660">
    <property type="entry name" value="DinB/YfiT-like"/>
</dbReference>
<organism evidence="2 3">
    <name type="scientific">Cryptosporangium phraense</name>
    <dbReference type="NCBI Taxonomy" id="2593070"/>
    <lineage>
        <taxon>Bacteria</taxon>
        <taxon>Bacillati</taxon>
        <taxon>Actinomycetota</taxon>
        <taxon>Actinomycetes</taxon>
        <taxon>Cryptosporangiales</taxon>
        <taxon>Cryptosporangiaceae</taxon>
        <taxon>Cryptosporangium</taxon>
    </lineage>
</organism>
<proteinExistence type="predicted"/>
<dbReference type="InParanoid" id="A0A545AUE2"/>
<dbReference type="SUPFAM" id="SSF109854">
    <property type="entry name" value="DinB/YfiT-like putative metalloenzymes"/>
    <property type="match status" value="1"/>
</dbReference>
<evidence type="ECO:0000313" key="2">
    <source>
        <dbReference type="EMBL" id="TQS44958.1"/>
    </source>
</evidence>
<dbReference type="AlphaFoldDB" id="A0A545AUE2"/>
<dbReference type="EMBL" id="VIRS01000006">
    <property type="protein sequence ID" value="TQS44958.1"/>
    <property type="molecule type" value="Genomic_DNA"/>
</dbReference>
<keyword evidence="2" id="KW-0670">Pyruvate</keyword>
<keyword evidence="2" id="KW-0413">Isomerase</keyword>
<evidence type="ECO:0000259" key="1">
    <source>
        <dbReference type="Pfam" id="PF11716"/>
    </source>
</evidence>
<reference evidence="2 3" key="1">
    <citation type="submission" date="2019-07" db="EMBL/GenBank/DDBJ databases">
        <title>Cryptosporangium phraense sp. nov., isolated from plant litter.</title>
        <authorList>
            <person name="Suriyachadkun C."/>
        </authorList>
    </citation>
    <scope>NUCLEOTIDE SEQUENCE [LARGE SCALE GENOMIC DNA]</scope>
    <source>
        <strain evidence="2 3">A-T 5661</strain>
    </source>
</reference>
<dbReference type="OrthoDB" id="5118203at2"/>
<feature type="domain" description="Mycothiol-dependent maleylpyruvate isomerase metal-binding" evidence="1">
    <location>
        <begin position="21"/>
        <end position="154"/>
    </location>
</feature>
<dbReference type="NCBIfam" id="TIGR03083">
    <property type="entry name" value="maleylpyruvate isomerase family mycothiol-dependent enzyme"/>
    <property type="match status" value="1"/>
</dbReference>
<evidence type="ECO:0000313" key="3">
    <source>
        <dbReference type="Proteomes" id="UP000317982"/>
    </source>
</evidence>
<accession>A0A545AUE2</accession>
<comment type="caution">
    <text evidence="2">The sequence shown here is derived from an EMBL/GenBank/DDBJ whole genome shotgun (WGS) entry which is preliminary data.</text>
</comment>
<dbReference type="Proteomes" id="UP000317982">
    <property type="component" value="Unassembled WGS sequence"/>
</dbReference>
<dbReference type="Gene3D" id="1.20.120.450">
    <property type="entry name" value="dinb family like domain"/>
    <property type="match status" value="1"/>
</dbReference>
<gene>
    <name evidence="2" type="ORF">FL583_10635</name>
</gene>
<dbReference type="GO" id="GO:0046872">
    <property type="term" value="F:metal ion binding"/>
    <property type="evidence" value="ECO:0007669"/>
    <property type="project" value="InterPro"/>
</dbReference>
<keyword evidence="3" id="KW-1185">Reference proteome</keyword>
<dbReference type="Pfam" id="PF11716">
    <property type="entry name" value="MDMPI_N"/>
    <property type="match status" value="1"/>
</dbReference>
<dbReference type="GO" id="GO:0016853">
    <property type="term" value="F:isomerase activity"/>
    <property type="evidence" value="ECO:0007669"/>
    <property type="project" value="UniProtKB-KW"/>
</dbReference>